<dbReference type="EMBL" id="BRYB01002595">
    <property type="protein sequence ID" value="GMI22271.1"/>
    <property type="molecule type" value="Genomic_DNA"/>
</dbReference>
<dbReference type="InterPro" id="IPR036188">
    <property type="entry name" value="FAD/NAD-bd_sf"/>
</dbReference>
<evidence type="ECO:0008006" key="3">
    <source>
        <dbReference type="Google" id="ProtNLM"/>
    </source>
</evidence>
<name>A0ABQ6MA40_9STRA</name>
<dbReference type="Pfam" id="PF13738">
    <property type="entry name" value="Pyr_redox_3"/>
    <property type="match status" value="1"/>
</dbReference>
<comment type="caution">
    <text evidence="1">The sequence shown here is derived from an EMBL/GenBank/DDBJ whole genome shotgun (WGS) entry which is preliminary data.</text>
</comment>
<sequence>MLDAVIIGAGPSGLAASLSLSGWRPHYVANCTVESDVLEQKLQKHLESSPDGLITDSDIPDLAKGLRGRSNNPQALLFDALQHPGVDLGWSSPSCLELRHDPSAALTHVLVDPNPPGGSWHAMHEATNTLSPGPWMEFPAPAPSLAAHLGSAEAAAERQPRSTVAQYLEMVAGWFGLTAHYRSDRVSSVTYWDDGWTVAMAGSPPVRARSLVLAVGASGKPRRLGVEGEDLPFVAHRCVEPEGNASSVLVVGAGLSAADCIVHHLNKGRKVVHAFRGEVSATKIASKFGGQGAAGFYSEYHSLSRAMAHSDSTNLLGGQYEALQNSELRAIGSDGTCRVELPREQLSREVRVDAVAVLVGMEPDLQFLPDEVLAALKEQKPIDVHDGVTSTHPVFVEVDPFSCEAAAWPGLYALGPLRGDNFMRFAIHDAHGAAAAIAARAITEDS</sequence>
<accession>A0ABQ6MA40</accession>
<keyword evidence="2" id="KW-1185">Reference proteome</keyword>
<dbReference type="PANTHER" id="PTHR15192:SF8">
    <property type="entry name" value="FAD_NAD(P)-BINDING DOMAIN-CONTAINING PROTEIN"/>
    <property type="match status" value="1"/>
</dbReference>
<evidence type="ECO:0000313" key="2">
    <source>
        <dbReference type="Proteomes" id="UP001165060"/>
    </source>
</evidence>
<dbReference type="InterPro" id="IPR029731">
    <property type="entry name" value="OSGIN1/2"/>
</dbReference>
<dbReference type="Gene3D" id="3.50.50.60">
    <property type="entry name" value="FAD/NAD(P)-binding domain"/>
    <property type="match status" value="1"/>
</dbReference>
<dbReference type="SUPFAM" id="SSF51905">
    <property type="entry name" value="FAD/NAD(P)-binding domain"/>
    <property type="match status" value="1"/>
</dbReference>
<proteinExistence type="predicted"/>
<dbReference type="PANTHER" id="PTHR15192">
    <property type="entry name" value="PROTEIN CBG05349"/>
    <property type="match status" value="1"/>
</dbReference>
<organism evidence="1 2">
    <name type="scientific">Tetraparma gracilis</name>
    <dbReference type="NCBI Taxonomy" id="2962635"/>
    <lineage>
        <taxon>Eukaryota</taxon>
        <taxon>Sar</taxon>
        <taxon>Stramenopiles</taxon>
        <taxon>Ochrophyta</taxon>
        <taxon>Bolidophyceae</taxon>
        <taxon>Parmales</taxon>
        <taxon>Triparmaceae</taxon>
        <taxon>Tetraparma</taxon>
    </lineage>
</organism>
<evidence type="ECO:0000313" key="1">
    <source>
        <dbReference type="EMBL" id="GMI22271.1"/>
    </source>
</evidence>
<gene>
    <name evidence="1" type="ORF">TeGR_g5847</name>
</gene>
<dbReference type="Proteomes" id="UP001165060">
    <property type="component" value="Unassembled WGS sequence"/>
</dbReference>
<protein>
    <recommendedName>
        <fullName evidence="3">FAD/NAD(P)-binding domain-containing protein</fullName>
    </recommendedName>
</protein>
<reference evidence="1 2" key="1">
    <citation type="journal article" date="2023" name="Commun. Biol.">
        <title>Genome analysis of Parmales, the sister group of diatoms, reveals the evolutionary specialization of diatoms from phago-mixotrophs to photoautotrophs.</title>
        <authorList>
            <person name="Ban H."/>
            <person name="Sato S."/>
            <person name="Yoshikawa S."/>
            <person name="Yamada K."/>
            <person name="Nakamura Y."/>
            <person name="Ichinomiya M."/>
            <person name="Sato N."/>
            <person name="Blanc-Mathieu R."/>
            <person name="Endo H."/>
            <person name="Kuwata A."/>
            <person name="Ogata H."/>
        </authorList>
    </citation>
    <scope>NUCLEOTIDE SEQUENCE [LARGE SCALE GENOMIC DNA]</scope>
</reference>